<evidence type="ECO:0000313" key="4">
    <source>
        <dbReference type="Proteomes" id="UP000197007"/>
    </source>
</evidence>
<dbReference type="InterPro" id="IPR001296">
    <property type="entry name" value="Glyco_trans_1"/>
</dbReference>
<dbReference type="Pfam" id="PF13439">
    <property type="entry name" value="Glyco_transf_4"/>
    <property type="match status" value="1"/>
</dbReference>
<dbReference type="EMBL" id="CP022022">
    <property type="protein sequence ID" value="ASF42308.1"/>
    <property type="molecule type" value="Genomic_DNA"/>
</dbReference>
<protein>
    <submittedName>
        <fullName evidence="3">Glycosyl transferase family 1</fullName>
    </submittedName>
</protein>
<feature type="domain" description="Glycosyltransferase subfamily 4-like N-terminal" evidence="2">
    <location>
        <begin position="15"/>
        <end position="170"/>
    </location>
</feature>
<organism evidence="3 4">
    <name type="scientific">Capnocytophaga endodontalis</name>
    <dbReference type="NCBI Taxonomy" id="2708117"/>
    <lineage>
        <taxon>Bacteria</taxon>
        <taxon>Pseudomonadati</taxon>
        <taxon>Bacteroidota</taxon>
        <taxon>Flavobacteriia</taxon>
        <taxon>Flavobacteriales</taxon>
        <taxon>Flavobacteriaceae</taxon>
        <taxon>Capnocytophaga</taxon>
    </lineage>
</organism>
<dbReference type="GO" id="GO:0016757">
    <property type="term" value="F:glycosyltransferase activity"/>
    <property type="evidence" value="ECO:0007669"/>
    <property type="project" value="InterPro"/>
</dbReference>
<evidence type="ECO:0000259" key="2">
    <source>
        <dbReference type="Pfam" id="PF13439"/>
    </source>
</evidence>
<keyword evidence="3" id="KW-0808">Transferase</keyword>
<evidence type="ECO:0000313" key="3">
    <source>
        <dbReference type="EMBL" id="ASF42308.1"/>
    </source>
</evidence>
<dbReference type="Pfam" id="PF00534">
    <property type="entry name" value="Glycos_transf_1"/>
    <property type="match status" value="1"/>
</dbReference>
<proteinExistence type="predicted"/>
<gene>
    <name evidence="3" type="ORF">CBG49_03965</name>
</gene>
<name>A0A1Z4BM13_9FLAO</name>
<reference evidence="4" key="1">
    <citation type="submission" date="2017-06" db="EMBL/GenBank/DDBJ databases">
        <title>Complete genome sequence of Capnocytophaga sp. KCOM 1579 (=ChDC OS43) isolated from a human refractory periapical abscess lesion.</title>
        <authorList>
            <person name="Kook J.-K."/>
            <person name="Park S.-N."/>
            <person name="Lim Y.K."/>
            <person name="Roh H."/>
        </authorList>
    </citation>
    <scope>NUCLEOTIDE SEQUENCE [LARGE SCALE GENOMIC DNA]</scope>
    <source>
        <strain evidence="4">ChDC OS43</strain>
    </source>
</reference>
<dbReference type="Proteomes" id="UP000197007">
    <property type="component" value="Chromosome"/>
</dbReference>
<feature type="domain" description="Glycosyl transferase family 1" evidence="1">
    <location>
        <begin position="185"/>
        <end position="348"/>
    </location>
</feature>
<dbReference type="RefSeq" id="WP_088593472.1">
    <property type="nucleotide sequence ID" value="NZ_CP022022.1"/>
</dbReference>
<dbReference type="InterPro" id="IPR028098">
    <property type="entry name" value="Glyco_trans_4-like_N"/>
</dbReference>
<dbReference type="PANTHER" id="PTHR12526:SF627">
    <property type="entry name" value="D-RHAMNOSYLTRANSFERASE WBPZ"/>
    <property type="match status" value="1"/>
</dbReference>
<keyword evidence="4" id="KW-1185">Reference proteome</keyword>
<accession>A0A1Z4BM13</accession>
<dbReference type="PANTHER" id="PTHR12526">
    <property type="entry name" value="GLYCOSYLTRANSFERASE"/>
    <property type="match status" value="1"/>
</dbReference>
<dbReference type="Gene3D" id="3.40.50.2000">
    <property type="entry name" value="Glycogen Phosphorylase B"/>
    <property type="match status" value="2"/>
</dbReference>
<dbReference type="SUPFAM" id="SSF53756">
    <property type="entry name" value="UDP-Glycosyltransferase/glycogen phosphorylase"/>
    <property type="match status" value="1"/>
</dbReference>
<dbReference type="AlphaFoldDB" id="A0A1Z4BM13"/>
<dbReference type="KEGG" id="capn:CBG49_03965"/>
<evidence type="ECO:0000259" key="1">
    <source>
        <dbReference type="Pfam" id="PF00534"/>
    </source>
</evidence>
<sequence>MKILQIGKFYLPHSGGVEKVHFDLVEGLNEKGIQTDVLCANHLKGNSFFDEHYKIFAAHTIKVLASTPLSYSIIPILKKIQHNYDIIHIHLPNPMANLAVFLTQPKAKIILHWHSDIIRQKKLLKLYAPLQTWLLKKADKIVITTPTYVEGSSTLKKYKDKITCIPIGIDNKELTVNETKLNELKKEYKEKKIVFYLGRLVYYKGIEYLIEASKSLPDDTIILIAGIGELKDKLQKQIHSYNLEDKVKLLGKIPFEELGAYYQLCDIFCLPSTERSEAFGVVQIEAMAFGKPVISTSIKGSGVDWVNLNNVSGIIVPPKDANKLAEAIIELLTDEKKYQQLSIGAKKRYEEEFTKEKMVEKFRNLYLEILK</sequence>